<dbReference type="CDD" id="cd17535">
    <property type="entry name" value="REC_NarL-like"/>
    <property type="match status" value="1"/>
</dbReference>
<dbReference type="GO" id="GO:0006355">
    <property type="term" value="P:regulation of DNA-templated transcription"/>
    <property type="evidence" value="ECO:0007669"/>
    <property type="project" value="InterPro"/>
</dbReference>
<dbReference type="GO" id="GO:0003677">
    <property type="term" value="F:DNA binding"/>
    <property type="evidence" value="ECO:0007669"/>
    <property type="project" value="UniProtKB-KW"/>
</dbReference>
<dbReference type="SUPFAM" id="SSF52172">
    <property type="entry name" value="CheY-like"/>
    <property type="match status" value="1"/>
</dbReference>
<feature type="domain" description="HTH luxR-type" evidence="6">
    <location>
        <begin position="138"/>
        <end position="203"/>
    </location>
</feature>
<dbReference type="OrthoDB" id="9796655at2"/>
<keyword evidence="1 5" id="KW-0597">Phosphoprotein</keyword>
<dbReference type="EMBL" id="VKGK01000004">
    <property type="protein sequence ID" value="TRY15527.1"/>
    <property type="molecule type" value="Genomic_DNA"/>
</dbReference>
<protein>
    <submittedName>
        <fullName evidence="8">Response regulator transcription factor</fullName>
    </submittedName>
</protein>
<feature type="modified residue" description="4-aspartylphosphate" evidence="5">
    <location>
        <position position="53"/>
    </location>
</feature>
<dbReference type="CDD" id="cd06170">
    <property type="entry name" value="LuxR_C_like"/>
    <property type="match status" value="1"/>
</dbReference>
<evidence type="ECO:0000256" key="3">
    <source>
        <dbReference type="ARBA" id="ARBA00023125"/>
    </source>
</evidence>
<gene>
    <name evidence="8" type="ORF">FN961_04690</name>
</gene>
<dbReference type="SMART" id="SM00448">
    <property type="entry name" value="REC"/>
    <property type="match status" value="1"/>
</dbReference>
<evidence type="ECO:0000313" key="9">
    <source>
        <dbReference type="Proteomes" id="UP000318126"/>
    </source>
</evidence>
<comment type="caution">
    <text evidence="8">The sequence shown here is derived from an EMBL/GenBank/DDBJ whole genome shotgun (WGS) entry which is preliminary data.</text>
</comment>
<dbReference type="PROSITE" id="PS50110">
    <property type="entry name" value="RESPONSE_REGULATORY"/>
    <property type="match status" value="1"/>
</dbReference>
<organism evidence="8 9">
    <name type="scientific">Shewanella hanedai</name>
    <name type="common">Alteromonas hanedai</name>
    <dbReference type="NCBI Taxonomy" id="25"/>
    <lineage>
        <taxon>Bacteria</taxon>
        <taxon>Pseudomonadati</taxon>
        <taxon>Pseudomonadota</taxon>
        <taxon>Gammaproteobacteria</taxon>
        <taxon>Alteromonadales</taxon>
        <taxon>Shewanellaceae</taxon>
        <taxon>Shewanella</taxon>
    </lineage>
</organism>
<dbReference type="GO" id="GO:0000160">
    <property type="term" value="P:phosphorelay signal transduction system"/>
    <property type="evidence" value="ECO:0007669"/>
    <property type="project" value="InterPro"/>
</dbReference>
<evidence type="ECO:0000256" key="5">
    <source>
        <dbReference type="PROSITE-ProRule" id="PRU00169"/>
    </source>
</evidence>
<keyword evidence="3" id="KW-0238">DNA-binding</keyword>
<dbReference type="InterPro" id="IPR011006">
    <property type="entry name" value="CheY-like_superfamily"/>
</dbReference>
<evidence type="ECO:0000256" key="1">
    <source>
        <dbReference type="ARBA" id="ARBA00022553"/>
    </source>
</evidence>
<sequence>MRIFIVDDHSIFREGLIARLSMDDDFVVVGQAANGKEALEKVPKLMPDIVLMDISMPEMNGMDTAEIFKDKFPDIKILVLSMHDDKEYVLSVLNHGVNGYALKDISAAEMFYALRVIYNGGIYYSRAISDLLIKSSLEPSKSTVLTTREQTVLRLLASGLNNKELARELDISVRTIETHRRNIKDKLAIKTSAGLVRYAIDHGLDD</sequence>
<dbReference type="Pfam" id="PF00196">
    <property type="entry name" value="GerE"/>
    <property type="match status" value="1"/>
</dbReference>
<keyword evidence="4" id="KW-0804">Transcription</keyword>
<reference evidence="9" key="1">
    <citation type="submission" date="2019-07" db="EMBL/GenBank/DDBJ databases">
        <title>Shewanella sp. YLB-08 draft genomic sequence.</title>
        <authorList>
            <person name="Yu L."/>
        </authorList>
    </citation>
    <scope>NUCLEOTIDE SEQUENCE [LARGE SCALE GENOMIC DNA]</scope>
    <source>
        <strain evidence="9">JCM 20706</strain>
    </source>
</reference>
<accession>A0A553JSU5</accession>
<dbReference type="PANTHER" id="PTHR43214">
    <property type="entry name" value="TWO-COMPONENT RESPONSE REGULATOR"/>
    <property type="match status" value="1"/>
</dbReference>
<dbReference type="Pfam" id="PF00072">
    <property type="entry name" value="Response_reg"/>
    <property type="match status" value="1"/>
</dbReference>
<feature type="domain" description="Response regulatory" evidence="7">
    <location>
        <begin position="2"/>
        <end position="118"/>
    </location>
</feature>
<evidence type="ECO:0000313" key="8">
    <source>
        <dbReference type="EMBL" id="TRY15527.1"/>
    </source>
</evidence>
<evidence type="ECO:0000259" key="6">
    <source>
        <dbReference type="PROSITE" id="PS50043"/>
    </source>
</evidence>
<dbReference type="InterPro" id="IPR058245">
    <property type="entry name" value="NreC/VraR/RcsB-like_REC"/>
</dbReference>
<dbReference type="SMART" id="SM00421">
    <property type="entry name" value="HTH_LUXR"/>
    <property type="match status" value="1"/>
</dbReference>
<evidence type="ECO:0000256" key="4">
    <source>
        <dbReference type="ARBA" id="ARBA00023163"/>
    </source>
</evidence>
<dbReference type="PANTHER" id="PTHR43214:SF41">
    <property type="entry name" value="NITRATE_NITRITE RESPONSE REGULATOR PROTEIN NARP"/>
    <property type="match status" value="1"/>
</dbReference>
<dbReference type="SUPFAM" id="SSF46894">
    <property type="entry name" value="C-terminal effector domain of the bipartite response regulators"/>
    <property type="match status" value="1"/>
</dbReference>
<keyword evidence="2" id="KW-0805">Transcription regulation</keyword>
<dbReference type="Proteomes" id="UP000318126">
    <property type="component" value="Unassembled WGS sequence"/>
</dbReference>
<evidence type="ECO:0000256" key="2">
    <source>
        <dbReference type="ARBA" id="ARBA00023015"/>
    </source>
</evidence>
<dbReference type="InterPro" id="IPR001789">
    <property type="entry name" value="Sig_transdc_resp-reg_receiver"/>
</dbReference>
<dbReference type="PRINTS" id="PR00038">
    <property type="entry name" value="HTHLUXR"/>
</dbReference>
<dbReference type="InterPro" id="IPR000792">
    <property type="entry name" value="Tscrpt_reg_LuxR_C"/>
</dbReference>
<proteinExistence type="predicted"/>
<keyword evidence="9" id="KW-1185">Reference proteome</keyword>
<dbReference type="InterPro" id="IPR039420">
    <property type="entry name" value="WalR-like"/>
</dbReference>
<dbReference type="Gene3D" id="3.40.50.2300">
    <property type="match status" value="1"/>
</dbReference>
<dbReference type="AlphaFoldDB" id="A0A553JSU5"/>
<name>A0A553JSU5_SHEHA</name>
<dbReference type="InterPro" id="IPR016032">
    <property type="entry name" value="Sig_transdc_resp-reg_C-effctor"/>
</dbReference>
<evidence type="ECO:0000259" key="7">
    <source>
        <dbReference type="PROSITE" id="PS50110"/>
    </source>
</evidence>
<dbReference type="PROSITE" id="PS50043">
    <property type="entry name" value="HTH_LUXR_2"/>
    <property type="match status" value="1"/>
</dbReference>